<evidence type="ECO:0000256" key="2">
    <source>
        <dbReference type="SAM" id="SignalP"/>
    </source>
</evidence>
<dbReference type="RefSeq" id="WP_105543382.1">
    <property type="nucleotide sequence ID" value="NZ_JBBGZH010000002.1"/>
</dbReference>
<sequence>MRSMLKSIAAAALLLLGSISAHAASLRLAPTTVELLAPDSAAVLNLRNEAKHPLNVQVRVFRWSQQGGVEQLEPTNDVVASPPSTSLPPNADYVVRVLRVNKTPLKREESYRVVVDELPDPSRRKAGTVSLVVRHVIPVFFRTPDAGAPEVSWSLSRSGGSLMLVARNAGGTTMRLSDVRLSQGGKAVASRKGLVGYVLAGATMQWPIGNAKRLGSGPVKLSAQSASGPVSTSVSVNR</sequence>
<dbReference type="Proteomes" id="UP001375812">
    <property type="component" value="Unassembled WGS sequence"/>
</dbReference>
<feature type="chain" id="PRO_5045176883" evidence="2">
    <location>
        <begin position="24"/>
        <end position="238"/>
    </location>
</feature>
<gene>
    <name evidence="4" type="ORF">WH297_14240</name>
</gene>
<dbReference type="InterPro" id="IPR016147">
    <property type="entry name" value="Pili_assmbl_chaperone_N"/>
</dbReference>
<proteinExistence type="predicted"/>
<dbReference type="Gene3D" id="2.60.40.10">
    <property type="entry name" value="Immunoglobulins"/>
    <property type="match status" value="1"/>
</dbReference>
<feature type="domain" description="Pili assembly chaperone N-terminal" evidence="3">
    <location>
        <begin position="26"/>
        <end position="142"/>
    </location>
</feature>
<comment type="caution">
    <text evidence="4">The sequence shown here is derived from an EMBL/GenBank/DDBJ whole genome shotgun (WGS) entry which is preliminary data.</text>
</comment>
<accession>A0ABU8PHI0</accession>
<feature type="region of interest" description="Disordered" evidence="1">
    <location>
        <begin position="217"/>
        <end position="238"/>
    </location>
</feature>
<name>A0ABU8PHI0_9HYPH</name>
<dbReference type="InterPro" id="IPR050643">
    <property type="entry name" value="Periplasmic_pilus_chap"/>
</dbReference>
<evidence type="ECO:0000313" key="5">
    <source>
        <dbReference type="Proteomes" id="UP001375812"/>
    </source>
</evidence>
<dbReference type="EMBL" id="JBBGZH010000002">
    <property type="protein sequence ID" value="MEJ5020883.1"/>
    <property type="molecule type" value="Genomic_DNA"/>
</dbReference>
<evidence type="ECO:0000259" key="3">
    <source>
        <dbReference type="Pfam" id="PF00345"/>
    </source>
</evidence>
<feature type="signal peptide" evidence="2">
    <location>
        <begin position="1"/>
        <end position="23"/>
    </location>
</feature>
<protein>
    <submittedName>
        <fullName evidence="4">Molecular chaperone</fullName>
    </submittedName>
</protein>
<evidence type="ECO:0000256" key="1">
    <source>
        <dbReference type="SAM" id="MobiDB-lite"/>
    </source>
</evidence>
<dbReference type="InterPro" id="IPR013783">
    <property type="entry name" value="Ig-like_fold"/>
</dbReference>
<dbReference type="SUPFAM" id="SSF49354">
    <property type="entry name" value="PapD-like"/>
    <property type="match status" value="1"/>
</dbReference>
<dbReference type="InterPro" id="IPR008962">
    <property type="entry name" value="PapD-like_sf"/>
</dbReference>
<dbReference type="Pfam" id="PF00345">
    <property type="entry name" value="PapD_N"/>
    <property type="match status" value="1"/>
</dbReference>
<dbReference type="PANTHER" id="PTHR30251:SF4">
    <property type="entry name" value="SLR1668 PROTEIN"/>
    <property type="match status" value="1"/>
</dbReference>
<keyword evidence="5" id="KW-1185">Reference proteome</keyword>
<feature type="compositionally biased region" description="Polar residues" evidence="1">
    <location>
        <begin position="222"/>
        <end position="238"/>
    </location>
</feature>
<reference evidence="4 5" key="1">
    <citation type="submission" date="2023-12" db="EMBL/GenBank/DDBJ databases">
        <title>Gut-associated functions are favored during microbiome assembly across C. elegans life.</title>
        <authorList>
            <person name="Zimmermann J."/>
        </authorList>
    </citation>
    <scope>NUCLEOTIDE SEQUENCE [LARGE SCALE GENOMIC DNA]</scope>
    <source>
        <strain evidence="4 5">MYb71</strain>
    </source>
</reference>
<organism evidence="4 5">
    <name type="scientific">Ochrobactrum vermis</name>
    <dbReference type="NCBI Taxonomy" id="1827297"/>
    <lineage>
        <taxon>Bacteria</taxon>
        <taxon>Pseudomonadati</taxon>
        <taxon>Pseudomonadota</taxon>
        <taxon>Alphaproteobacteria</taxon>
        <taxon>Hyphomicrobiales</taxon>
        <taxon>Brucellaceae</taxon>
        <taxon>Brucella/Ochrobactrum group</taxon>
        <taxon>Ochrobactrum</taxon>
    </lineage>
</organism>
<dbReference type="PANTHER" id="PTHR30251">
    <property type="entry name" value="PILUS ASSEMBLY CHAPERONE"/>
    <property type="match status" value="1"/>
</dbReference>
<keyword evidence="2" id="KW-0732">Signal</keyword>
<evidence type="ECO:0000313" key="4">
    <source>
        <dbReference type="EMBL" id="MEJ5020883.1"/>
    </source>
</evidence>